<keyword evidence="8" id="KW-1185">Reference proteome</keyword>
<evidence type="ECO:0000256" key="2">
    <source>
        <dbReference type="ARBA" id="ARBA00022692"/>
    </source>
</evidence>
<feature type="region of interest" description="Disordered" evidence="5">
    <location>
        <begin position="322"/>
        <end position="356"/>
    </location>
</feature>
<dbReference type="Gene3D" id="1.20.1250.20">
    <property type="entry name" value="MFS general substrate transporter like domains"/>
    <property type="match status" value="2"/>
</dbReference>
<evidence type="ECO:0008006" key="9">
    <source>
        <dbReference type="Google" id="ProtNLM"/>
    </source>
</evidence>
<organism evidence="7 8">
    <name type="scientific">Trypanosoma theileri</name>
    <dbReference type="NCBI Taxonomy" id="67003"/>
    <lineage>
        <taxon>Eukaryota</taxon>
        <taxon>Discoba</taxon>
        <taxon>Euglenozoa</taxon>
        <taxon>Kinetoplastea</taxon>
        <taxon>Metakinetoplastina</taxon>
        <taxon>Trypanosomatida</taxon>
        <taxon>Trypanosomatidae</taxon>
        <taxon>Trypanosoma</taxon>
    </lineage>
</organism>
<dbReference type="EMBL" id="NBCO01000016">
    <property type="protein sequence ID" value="ORC88543.1"/>
    <property type="molecule type" value="Genomic_DNA"/>
</dbReference>
<dbReference type="InterPro" id="IPR036259">
    <property type="entry name" value="MFS_trans_sf"/>
</dbReference>
<gene>
    <name evidence="7" type="ORF">TM35_000161810</name>
</gene>
<feature type="transmembrane region" description="Helical" evidence="6">
    <location>
        <begin position="77"/>
        <end position="96"/>
    </location>
</feature>
<keyword evidence="2 6" id="KW-0812">Transmembrane</keyword>
<dbReference type="InterPro" id="IPR011701">
    <property type="entry name" value="MFS"/>
</dbReference>
<accession>A0A1X0NVM7</accession>
<dbReference type="Pfam" id="PF07690">
    <property type="entry name" value="MFS_1"/>
    <property type="match status" value="1"/>
</dbReference>
<feature type="transmembrane region" description="Helical" evidence="6">
    <location>
        <begin position="196"/>
        <end position="221"/>
    </location>
</feature>
<feature type="transmembrane region" description="Helical" evidence="6">
    <location>
        <begin position="286"/>
        <end position="306"/>
    </location>
</feature>
<dbReference type="AlphaFoldDB" id="A0A1X0NVM7"/>
<name>A0A1X0NVM7_9TRYP</name>
<evidence type="ECO:0000256" key="4">
    <source>
        <dbReference type="ARBA" id="ARBA00023136"/>
    </source>
</evidence>
<feature type="compositionally biased region" description="Basic and acidic residues" evidence="5">
    <location>
        <begin position="322"/>
        <end position="350"/>
    </location>
</feature>
<feature type="transmembrane region" description="Helical" evidence="6">
    <location>
        <begin position="540"/>
        <end position="559"/>
    </location>
</feature>
<feature type="transmembrane region" description="Helical" evidence="6">
    <location>
        <begin position="443"/>
        <end position="462"/>
    </location>
</feature>
<evidence type="ECO:0000256" key="3">
    <source>
        <dbReference type="ARBA" id="ARBA00022989"/>
    </source>
</evidence>
<dbReference type="RefSeq" id="XP_028882609.1">
    <property type="nucleotide sequence ID" value="XM_029026053.1"/>
</dbReference>
<feature type="transmembrane region" description="Helical" evidence="6">
    <location>
        <begin position="38"/>
        <end position="57"/>
    </location>
</feature>
<dbReference type="GO" id="GO:0022857">
    <property type="term" value="F:transmembrane transporter activity"/>
    <property type="evidence" value="ECO:0007669"/>
    <property type="project" value="InterPro"/>
</dbReference>
<dbReference type="STRING" id="67003.A0A1X0NVM7"/>
<evidence type="ECO:0000256" key="5">
    <source>
        <dbReference type="SAM" id="MobiDB-lite"/>
    </source>
</evidence>
<evidence type="ECO:0000256" key="1">
    <source>
        <dbReference type="ARBA" id="ARBA00004141"/>
    </source>
</evidence>
<feature type="transmembrane region" description="Helical" evidence="6">
    <location>
        <begin position="482"/>
        <end position="501"/>
    </location>
</feature>
<evidence type="ECO:0000313" key="8">
    <source>
        <dbReference type="Proteomes" id="UP000192257"/>
    </source>
</evidence>
<dbReference type="OrthoDB" id="410267at2759"/>
<dbReference type="GeneID" id="39985833"/>
<comment type="subcellular location">
    <subcellularLocation>
        <location evidence="1">Membrane</location>
        <topology evidence="1">Multi-pass membrane protein</topology>
    </subcellularLocation>
</comment>
<comment type="caution">
    <text evidence="7">The sequence shown here is derived from an EMBL/GenBank/DDBJ whole genome shotgun (WGS) entry which is preliminary data.</text>
</comment>
<dbReference type="PANTHER" id="PTHR21576">
    <property type="entry name" value="UNCHARACTERIZED NODULIN-LIKE PROTEIN"/>
    <property type="match status" value="1"/>
</dbReference>
<keyword evidence="4 6" id="KW-0472">Membrane</keyword>
<feature type="transmembrane region" description="Helical" evidence="6">
    <location>
        <begin position="103"/>
        <end position="123"/>
    </location>
</feature>
<proteinExistence type="predicted"/>
<evidence type="ECO:0000313" key="7">
    <source>
        <dbReference type="EMBL" id="ORC88543.1"/>
    </source>
</evidence>
<dbReference type="SUPFAM" id="SSF103473">
    <property type="entry name" value="MFS general substrate transporter"/>
    <property type="match status" value="2"/>
</dbReference>
<dbReference type="Proteomes" id="UP000192257">
    <property type="component" value="Unassembled WGS sequence"/>
</dbReference>
<feature type="transmembrane region" description="Helical" evidence="6">
    <location>
        <begin position="167"/>
        <end position="190"/>
    </location>
</feature>
<dbReference type="PANTHER" id="PTHR21576:SF157">
    <property type="entry name" value="NODULIN-LIKE DOMAIN-CONTAINING PROTEIN"/>
    <property type="match status" value="1"/>
</dbReference>
<feature type="transmembrane region" description="Helical" evidence="6">
    <location>
        <begin position="406"/>
        <end position="431"/>
    </location>
</feature>
<feature type="transmembrane region" description="Helical" evidence="6">
    <location>
        <begin position="253"/>
        <end position="280"/>
    </location>
</feature>
<feature type="transmembrane region" description="Helical" evidence="6">
    <location>
        <begin position="507"/>
        <end position="528"/>
    </location>
</feature>
<dbReference type="VEuPathDB" id="TriTrypDB:TM35_000161810"/>
<dbReference type="GO" id="GO:0016020">
    <property type="term" value="C:membrane"/>
    <property type="evidence" value="ECO:0007669"/>
    <property type="project" value="UniProtKB-SubCell"/>
</dbReference>
<keyword evidence="3 6" id="KW-1133">Transmembrane helix</keyword>
<feature type="transmembrane region" description="Helical" evidence="6">
    <location>
        <begin position="579"/>
        <end position="602"/>
    </location>
</feature>
<evidence type="ECO:0000256" key="6">
    <source>
        <dbReference type="SAM" id="Phobius"/>
    </source>
</evidence>
<feature type="transmembrane region" description="Helical" evidence="6">
    <location>
        <begin position="143"/>
        <end position="160"/>
    </location>
</feature>
<sequence>MASNDNNNNHDNDNGKRVCVQQLVVSQDEKRLSEPKRFSLLVVGAFAAICASTSYSFNLFSGTMQQKYSFSQRDLSSINTVGMVFCYFLLPYGAIYDYFGPRPIFVLACVFFFIGALLMALSFDDKVQGTTVRFCVYNAFLSLGSQLFDLASVVTLLSVFPSNRGAVVAILKTLFGLGSAIIGAFYLGFFKGNPSNFFYFLIAFVFCVGLLALVTVTLPLYHLTGYEQKHLSAEEKERRMAKRSVYLRQKAPLWRFFFGLAIIFVLIVFLPLQSVLLHFLKLGRSYYLAFAIATAVVTMLLPLMAIPCRFLDRRYEDVTQKQEQEQNQKLKEVEEKKKEEGEGEEGHQDEYTEADENTLECGVPTEVKNDSSKQAGKKVALVETDVDYIAPQYQTTFMESLCTLDLWALFWTFFCGVGSEFVIIFNARFILGALSGEFVEDSMGTLLTVINGVGSAVGRLLMSYFEVWSQKRKAEDRIPITVSLFVPTILVIVSMVLFLVLPSKVALLPFAIAAIGNGFCASVSILVVRTIYAKDPAKHYNFAFNALWTSAVLLNRLLYGEWFAHEADKQGSPLCYGKVCVLMPLVVMIGLNVSGLGANFYMHITYSRFSRKVLAERLRLKEEAAAAAAESTAPTEPVDNRLSEM</sequence>
<reference evidence="7 8" key="1">
    <citation type="submission" date="2017-03" db="EMBL/GenBank/DDBJ databases">
        <title>An alternative strategy for trypanosome survival in the mammalian bloodstream revealed through genome and transcriptome analysis of the ubiquitous bovine parasite Trypanosoma (Megatrypanum) theileri.</title>
        <authorList>
            <person name="Kelly S."/>
            <person name="Ivens A."/>
            <person name="Mott A."/>
            <person name="O'Neill E."/>
            <person name="Emms D."/>
            <person name="Macleod O."/>
            <person name="Voorheis P."/>
            <person name="Matthews J."/>
            <person name="Matthews K."/>
            <person name="Carrington M."/>
        </authorList>
    </citation>
    <scope>NUCLEOTIDE SEQUENCE [LARGE SCALE GENOMIC DNA]</scope>
    <source>
        <strain evidence="7">Edinburgh</strain>
    </source>
</reference>
<protein>
    <recommendedName>
        <fullName evidence="9">Nodulin-like domain-containing protein</fullName>
    </recommendedName>
</protein>